<dbReference type="PANTHER" id="PTHR43649:SF12">
    <property type="entry name" value="DIACETYLCHITOBIOSE BINDING PROTEIN DASA"/>
    <property type="match status" value="1"/>
</dbReference>
<protein>
    <submittedName>
        <fullName evidence="2">Extracellular solute-binding protein</fullName>
    </submittedName>
</protein>
<dbReference type="Proteomes" id="UP000316517">
    <property type="component" value="Unassembled WGS sequence"/>
</dbReference>
<feature type="transmembrane region" description="Helical" evidence="1">
    <location>
        <begin position="20"/>
        <end position="40"/>
    </location>
</feature>
<comment type="caution">
    <text evidence="2">The sequence shown here is derived from an EMBL/GenBank/DDBJ whole genome shotgun (WGS) entry which is preliminary data.</text>
</comment>
<reference evidence="2 3" key="1">
    <citation type="submission" date="2019-03" db="EMBL/GenBank/DDBJ databases">
        <title>Metabolic potential of uncultured bacteria and archaea associated with petroleum seepage in deep-sea sediments.</title>
        <authorList>
            <person name="Dong X."/>
            <person name="Hubert C."/>
        </authorList>
    </citation>
    <scope>NUCLEOTIDE SEQUENCE [LARGE SCALE GENOMIC DNA]</scope>
    <source>
        <strain evidence="2">E44_bin3</strain>
    </source>
</reference>
<evidence type="ECO:0000313" key="3">
    <source>
        <dbReference type="Proteomes" id="UP000316517"/>
    </source>
</evidence>
<dbReference type="InterPro" id="IPR006059">
    <property type="entry name" value="SBP"/>
</dbReference>
<keyword evidence="1" id="KW-0472">Membrane</keyword>
<gene>
    <name evidence="2" type="ORF">E3J68_03690</name>
</gene>
<name>A0A523TD72_UNCAE</name>
<keyword evidence="1" id="KW-1133">Transmembrane helix</keyword>
<organism evidence="2 3">
    <name type="scientific">Aerophobetes bacterium</name>
    <dbReference type="NCBI Taxonomy" id="2030807"/>
    <lineage>
        <taxon>Bacteria</taxon>
        <taxon>Candidatus Aerophobota</taxon>
    </lineage>
</organism>
<dbReference type="Pfam" id="PF01547">
    <property type="entry name" value="SBP_bac_1"/>
    <property type="match status" value="1"/>
</dbReference>
<dbReference type="InterPro" id="IPR050490">
    <property type="entry name" value="Bact_solute-bd_prot1"/>
</dbReference>
<dbReference type="Gene3D" id="3.40.190.10">
    <property type="entry name" value="Periplasmic binding protein-like II"/>
    <property type="match status" value="1"/>
</dbReference>
<dbReference type="PANTHER" id="PTHR43649">
    <property type="entry name" value="ARABINOSE-BINDING PROTEIN-RELATED"/>
    <property type="match status" value="1"/>
</dbReference>
<proteinExistence type="predicted"/>
<dbReference type="SUPFAM" id="SSF53850">
    <property type="entry name" value="Periplasmic binding protein-like II"/>
    <property type="match status" value="1"/>
</dbReference>
<dbReference type="EMBL" id="SOJT01000164">
    <property type="protein sequence ID" value="TET27869.1"/>
    <property type="molecule type" value="Genomic_DNA"/>
</dbReference>
<evidence type="ECO:0000256" key="1">
    <source>
        <dbReference type="SAM" id="Phobius"/>
    </source>
</evidence>
<keyword evidence="1" id="KW-0812">Transmembrane</keyword>
<evidence type="ECO:0000313" key="2">
    <source>
        <dbReference type="EMBL" id="TET27869.1"/>
    </source>
</evidence>
<dbReference type="AlphaFoldDB" id="A0A523TD72"/>
<accession>A0A523TD72</accession>
<sequence length="455" mass="51843">MSYVKKERSVPMRRVKLEKWVITLVVIVLVMGVALTSSLAQNPVTIKFAHFYDPMAGPGHIMNIEWLEKTVAAFEEENPGIKVEFEWAKWDEIDIRSIRDYAAGIPHDVMMSSPQLMPKHAIAGDYLDLTSYVAKWPKPRAEDINWTPVWGKLFPLGIPLGIHTRTTVYRRDFFERYGLDPDRVPEDLESLIEYAQFLTRDTDGDGRTDIWGLGMYFGASRATIELYFAPYIWNFDGKLWDPETKRADFASEAGVKATRFVYDLVNTYKVTPEWSTVGTYDEVGLINFLNGTYAMFTGFGSYWIGPLEDKGWVTGIFPPKPYGKATVADVFVAATKPQAQFTNAWGLSINKLSEHPDESFKFIDFIVTPERLVDYPDAGLPTLLSLWDKPELQTDFYQKWLKAAMYGKSMPYTAYYGELADTVAAALQEILIKKVPIEATLKKFEDEYNAKYAGE</sequence>